<evidence type="ECO:0000313" key="1">
    <source>
        <dbReference type="EMBL" id="KAH9359581.1"/>
    </source>
</evidence>
<protein>
    <submittedName>
        <fullName evidence="1">Uncharacterized protein</fullName>
    </submittedName>
</protein>
<name>A0A9J6F9G5_HAELO</name>
<dbReference type="VEuPathDB" id="VectorBase:HLOH_059150"/>
<accession>A0A9J6F9G5</accession>
<sequence>MQMIIHQSQEFGKDLMCVLKKRYFPNTIKEALPTYSGPPSATFYQSMPPLEERAALTKIRQNTFPGI</sequence>
<reference evidence="1 2" key="1">
    <citation type="journal article" date="2020" name="Cell">
        <title>Large-Scale Comparative Analyses of Tick Genomes Elucidate Their Genetic Diversity and Vector Capacities.</title>
        <authorList>
            <consortium name="Tick Genome and Microbiome Consortium (TIGMIC)"/>
            <person name="Jia N."/>
            <person name="Wang J."/>
            <person name="Shi W."/>
            <person name="Du L."/>
            <person name="Sun Y."/>
            <person name="Zhan W."/>
            <person name="Jiang J.F."/>
            <person name="Wang Q."/>
            <person name="Zhang B."/>
            <person name="Ji P."/>
            <person name="Bell-Sakyi L."/>
            <person name="Cui X.M."/>
            <person name="Yuan T.T."/>
            <person name="Jiang B.G."/>
            <person name="Yang W.F."/>
            <person name="Lam T.T."/>
            <person name="Chang Q.C."/>
            <person name="Ding S.J."/>
            <person name="Wang X.J."/>
            <person name="Zhu J.G."/>
            <person name="Ruan X.D."/>
            <person name="Zhao L."/>
            <person name="Wei J.T."/>
            <person name="Ye R.Z."/>
            <person name="Que T.C."/>
            <person name="Du C.H."/>
            <person name="Zhou Y.H."/>
            <person name="Cheng J.X."/>
            <person name="Dai P.F."/>
            <person name="Guo W.B."/>
            <person name="Han X.H."/>
            <person name="Huang E.J."/>
            <person name="Li L.F."/>
            <person name="Wei W."/>
            <person name="Gao Y.C."/>
            <person name="Liu J.Z."/>
            <person name="Shao H.Z."/>
            <person name="Wang X."/>
            <person name="Wang C.C."/>
            <person name="Yang T.C."/>
            <person name="Huo Q.B."/>
            <person name="Li W."/>
            <person name="Chen H.Y."/>
            <person name="Chen S.E."/>
            <person name="Zhou L.G."/>
            <person name="Ni X.B."/>
            <person name="Tian J.H."/>
            <person name="Sheng Y."/>
            <person name="Liu T."/>
            <person name="Pan Y.S."/>
            <person name="Xia L.Y."/>
            <person name="Li J."/>
            <person name="Zhao F."/>
            <person name="Cao W.C."/>
        </authorList>
    </citation>
    <scope>NUCLEOTIDE SEQUENCE [LARGE SCALE GENOMIC DNA]</scope>
    <source>
        <strain evidence="1">HaeL-2018</strain>
    </source>
</reference>
<dbReference type="EMBL" id="JABSTR010000001">
    <property type="protein sequence ID" value="KAH9359581.1"/>
    <property type="molecule type" value="Genomic_DNA"/>
</dbReference>
<comment type="caution">
    <text evidence="1">The sequence shown here is derived from an EMBL/GenBank/DDBJ whole genome shotgun (WGS) entry which is preliminary data.</text>
</comment>
<proteinExistence type="predicted"/>
<keyword evidence="2" id="KW-1185">Reference proteome</keyword>
<dbReference type="AlphaFoldDB" id="A0A9J6F9G5"/>
<evidence type="ECO:0000313" key="2">
    <source>
        <dbReference type="Proteomes" id="UP000821853"/>
    </source>
</evidence>
<gene>
    <name evidence="1" type="ORF">HPB48_021650</name>
</gene>
<dbReference type="Proteomes" id="UP000821853">
    <property type="component" value="Chromosome 1"/>
</dbReference>
<organism evidence="1 2">
    <name type="scientific">Haemaphysalis longicornis</name>
    <name type="common">Bush tick</name>
    <dbReference type="NCBI Taxonomy" id="44386"/>
    <lineage>
        <taxon>Eukaryota</taxon>
        <taxon>Metazoa</taxon>
        <taxon>Ecdysozoa</taxon>
        <taxon>Arthropoda</taxon>
        <taxon>Chelicerata</taxon>
        <taxon>Arachnida</taxon>
        <taxon>Acari</taxon>
        <taxon>Parasitiformes</taxon>
        <taxon>Ixodida</taxon>
        <taxon>Ixodoidea</taxon>
        <taxon>Ixodidae</taxon>
        <taxon>Haemaphysalinae</taxon>
        <taxon>Haemaphysalis</taxon>
    </lineage>
</organism>